<feature type="compositionally biased region" description="Polar residues" evidence="9">
    <location>
        <begin position="23"/>
        <end position="40"/>
    </location>
</feature>
<dbReference type="EMBL" id="JAVFWL010000005">
    <property type="protein sequence ID" value="KAK6755069.1"/>
    <property type="molecule type" value="Genomic_DNA"/>
</dbReference>
<dbReference type="SUPFAM" id="SSF55486">
    <property type="entry name" value="Metalloproteases ('zincins'), catalytic domain"/>
    <property type="match status" value="1"/>
</dbReference>
<dbReference type="SUPFAM" id="SSF63737">
    <property type="entry name" value="Leukotriene A4 hydrolase N-terminal domain"/>
    <property type="match status" value="1"/>
</dbReference>
<reference evidence="14 15" key="1">
    <citation type="submission" date="2023-08" db="EMBL/GenBank/DDBJ databases">
        <title>A Necator americanus chromosomal reference genome.</title>
        <authorList>
            <person name="Ilik V."/>
            <person name="Petrzelkova K.J."/>
            <person name="Pardy F."/>
            <person name="Fuh T."/>
            <person name="Niatou-Singa F.S."/>
            <person name="Gouil Q."/>
            <person name="Baker L."/>
            <person name="Ritchie M.E."/>
            <person name="Jex A.R."/>
            <person name="Gazzola D."/>
            <person name="Li H."/>
            <person name="Toshio Fujiwara R."/>
            <person name="Zhan B."/>
            <person name="Aroian R.V."/>
            <person name="Pafco B."/>
            <person name="Schwarz E.M."/>
        </authorList>
    </citation>
    <scope>NUCLEOTIDE SEQUENCE [LARGE SCALE GENOMIC DNA]</scope>
    <source>
        <strain evidence="14 15">Aroian</strain>
        <tissue evidence="14">Whole animal</tissue>
    </source>
</reference>
<feature type="transmembrane region" description="Helical" evidence="10">
    <location>
        <begin position="52"/>
        <end position="80"/>
    </location>
</feature>
<evidence type="ECO:0000256" key="6">
    <source>
        <dbReference type="ARBA" id="ARBA00022833"/>
    </source>
</evidence>
<dbReference type="PRINTS" id="PR00756">
    <property type="entry name" value="ALADIPTASE"/>
</dbReference>
<evidence type="ECO:0000256" key="5">
    <source>
        <dbReference type="ARBA" id="ARBA00022801"/>
    </source>
</evidence>
<evidence type="ECO:0000256" key="4">
    <source>
        <dbReference type="ARBA" id="ARBA00022723"/>
    </source>
</evidence>
<dbReference type="Pfam" id="PF01433">
    <property type="entry name" value="Peptidase_M1"/>
    <property type="match status" value="1"/>
</dbReference>
<dbReference type="InterPro" id="IPR045357">
    <property type="entry name" value="Aminopeptidase_N-like_N"/>
</dbReference>
<comment type="similarity">
    <text evidence="2">Belongs to the peptidase M1 family.</text>
</comment>
<comment type="cofactor">
    <cofactor evidence="1">
        <name>Zn(2+)</name>
        <dbReference type="ChEBI" id="CHEBI:29105"/>
    </cofactor>
</comment>
<dbReference type="InterPro" id="IPR014782">
    <property type="entry name" value="Peptidase_M1_dom"/>
</dbReference>
<proteinExistence type="inferred from homology"/>
<feature type="region of interest" description="Disordered" evidence="9">
    <location>
        <begin position="23"/>
        <end position="47"/>
    </location>
</feature>
<evidence type="ECO:0000259" key="13">
    <source>
        <dbReference type="Pfam" id="PF17900"/>
    </source>
</evidence>
<dbReference type="Gene3D" id="1.25.50.20">
    <property type="match status" value="1"/>
</dbReference>
<feature type="domain" description="Aminopeptidase N-like N-terminal" evidence="13">
    <location>
        <begin position="236"/>
        <end position="369"/>
    </location>
</feature>
<keyword evidence="6" id="KW-0862">Zinc</keyword>
<evidence type="ECO:0000256" key="7">
    <source>
        <dbReference type="ARBA" id="ARBA00023049"/>
    </source>
</evidence>
<dbReference type="Gene3D" id="1.10.390.10">
    <property type="entry name" value="Neutral Protease Domain 2"/>
    <property type="match status" value="1"/>
</dbReference>
<dbReference type="PANTHER" id="PTHR11533">
    <property type="entry name" value="PROTEASE M1 ZINC METALLOPROTEASE"/>
    <property type="match status" value="1"/>
</dbReference>
<dbReference type="Gene3D" id="2.60.40.1730">
    <property type="entry name" value="tricorn interacting facor f3 domain"/>
    <property type="match status" value="1"/>
</dbReference>
<keyword evidence="10" id="KW-0812">Transmembrane</keyword>
<feature type="domain" description="Peptidase M1 membrane alanine aminopeptidase" evidence="11">
    <location>
        <begin position="405"/>
        <end position="616"/>
    </location>
</feature>
<dbReference type="InterPro" id="IPR034016">
    <property type="entry name" value="M1_APN-typ"/>
</dbReference>
<dbReference type="InterPro" id="IPR027268">
    <property type="entry name" value="Peptidase_M4/M1_CTD_sf"/>
</dbReference>
<dbReference type="Proteomes" id="UP001303046">
    <property type="component" value="Unassembled WGS sequence"/>
</dbReference>
<keyword evidence="10" id="KW-1133">Transmembrane helix</keyword>
<organism evidence="14 15">
    <name type="scientific">Necator americanus</name>
    <name type="common">Human hookworm</name>
    <dbReference type="NCBI Taxonomy" id="51031"/>
    <lineage>
        <taxon>Eukaryota</taxon>
        <taxon>Metazoa</taxon>
        <taxon>Ecdysozoa</taxon>
        <taxon>Nematoda</taxon>
        <taxon>Chromadorea</taxon>
        <taxon>Rhabditida</taxon>
        <taxon>Rhabditina</taxon>
        <taxon>Rhabditomorpha</taxon>
        <taxon>Strongyloidea</taxon>
        <taxon>Ancylostomatidae</taxon>
        <taxon>Bunostominae</taxon>
        <taxon>Necator</taxon>
    </lineage>
</organism>
<evidence type="ECO:0000256" key="8">
    <source>
        <dbReference type="SAM" id="Coils"/>
    </source>
</evidence>
<evidence type="ECO:0000256" key="10">
    <source>
        <dbReference type="SAM" id="Phobius"/>
    </source>
</evidence>
<evidence type="ECO:0000259" key="11">
    <source>
        <dbReference type="Pfam" id="PF01433"/>
    </source>
</evidence>
<dbReference type="InterPro" id="IPR024571">
    <property type="entry name" value="ERAP1-like_C_dom"/>
</dbReference>
<dbReference type="InterPro" id="IPR050344">
    <property type="entry name" value="Peptidase_M1_aminopeptidases"/>
</dbReference>
<dbReference type="InterPro" id="IPR042097">
    <property type="entry name" value="Aminopeptidase_N-like_N_sf"/>
</dbReference>
<dbReference type="InterPro" id="IPR001930">
    <property type="entry name" value="Peptidase_M1"/>
</dbReference>
<evidence type="ECO:0000256" key="2">
    <source>
        <dbReference type="ARBA" id="ARBA00010136"/>
    </source>
</evidence>
<feature type="coiled-coil region" evidence="8">
    <location>
        <begin position="1031"/>
        <end position="1058"/>
    </location>
</feature>
<evidence type="ECO:0000313" key="15">
    <source>
        <dbReference type="Proteomes" id="UP001303046"/>
    </source>
</evidence>
<keyword evidence="3" id="KW-0645">Protease</keyword>
<evidence type="ECO:0000256" key="9">
    <source>
        <dbReference type="SAM" id="MobiDB-lite"/>
    </source>
</evidence>
<name>A0ABR1DXD5_NECAM</name>
<keyword evidence="5" id="KW-0378">Hydrolase</keyword>
<keyword evidence="15" id="KW-1185">Reference proteome</keyword>
<evidence type="ECO:0000256" key="1">
    <source>
        <dbReference type="ARBA" id="ARBA00001947"/>
    </source>
</evidence>
<evidence type="ECO:0000313" key="14">
    <source>
        <dbReference type="EMBL" id="KAK6755069.1"/>
    </source>
</evidence>
<dbReference type="Gene3D" id="2.60.40.1910">
    <property type="match status" value="1"/>
</dbReference>
<protein>
    <recommendedName>
        <fullName evidence="16">Peptidase family M1</fullName>
    </recommendedName>
</protein>
<keyword evidence="8" id="KW-0175">Coiled coil</keyword>
<evidence type="ECO:0000259" key="12">
    <source>
        <dbReference type="Pfam" id="PF11838"/>
    </source>
</evidence>
<accession>A0ABR1DXD5</accession>
<keyword evidence="10" id="KW-0472">Membrane</keyword>
<keyword evidence="4" id="KW-0479">Metal-binding</keyword>
<dbReference type="PANTHER" id="PTHR11533:SF201">
    <property type="entry name" value="AMINOPEPTIDASE-LIKE PROTEIN AC3.5"/>
    <property type="match status" value="1"/>
</dbReference>
<evidence type="ECO:0000256" key="3">
    <source>
        <dbReference type="ARBA" id="ARBA00022670"/>
    </source>
</evidence>
<evidence type="ECO:0008006" key="16">
    <source>
        <dbReference type="Google" id="ProtNLM"/>
    </source>
</evidence>
<gene>
    <name evidence="14" type="primary">Necator_chrV.g18609</name>
    <name evidence="14" type="ORF">RB195_013818</name>
</gene>
<feature type="domain" description="ERAP1-like C-terminal" evidence="12">
    <location>
        <begin position="711"/>
        <end position="1042"/>
    </location>
</feature>
<dbReference type="Pfam" id="PF11838">
    <property type="entry name" value="ERAP1_C"/>
    <property type="match status" value="1"/>
</dbReference>
<comment type="caution">
    <text evidence="14">The sequence shown here is derived from an EMBL/GenBank/DDBJ whole genome shotgun (WGS) entry which is preliminary data.</text>
</comment>
<sequence>MEDIDLGDRRGLIDLIYGQPQKQINDTPSASSNTLTPLTENKNNKKKERSNVVCSFSTAVMLFLLAAAAVFLCGFIAYWFTRQEFEMKMAELNYAPQQRRNMSQMSEEVMYEEEPPPHGPTAEELRLPRNVEPIWYNLTLRTYIPGVSAVENEKNLTTDGNIMIKLKVLSTTEEIVLNAKDLSFPSDPSKVRILKEDVKIVKRAPINETLEGLNEEEMLNVTNMTPAPVKKSPLQLHGSKVERLLYNDTLQKLILTLDKAVQSGEEVIVQLPFKGRITENTGGVRHSWYRTKTGNKKIISYTSVRPGYTRSIYPCLDEPQFKAPLSLAIIHPRGTTATSNAMELHDSSETSEPLWDKTTFDATSALPTQLIGFTVSDFESNEAATKTGLKVRVFSRREAKNSTTYALDTAVKVLDLLQEYFNTPLSNNKLDLFAVPTVIDSSTGAHGIIFLPEENMLLRSNDVTEQKVKVAEAVSQEMTRQWFGDLVVNSDWNTLWLNEGFANYMKYFVLEKIFEGDLDGHNYQTSESFEPALIDDSRSSSHPVTLNTETPEKAQEFLDQVTAEKSGALLRMIKEVVGEEVFRKGIQDFFMAHARGSANYTDFWHSLDNAVAAKLKAWDGSRLKMADFGEKWILQMGYPVVEVYRLDARTIELTQRRFKLDHLTPERAEYRNAQYWYKWDIPIFYDVNGKKMDMVWLHEAVRLPINISDTFLINPESLGYYRVNYDEQMWTAIADQLKKNHKSYPSSARARILSDALALAESKLLPYELAFEVISYLPNEKDYLPWISVLRGLGNLYGRLSKTELEEEAKKFVSEKLAEFFKSLDLDDLNASDNSKVLESQVRKRIAVLYCDLLPEECRKKLVSQFESNFMVPCESYNIASDCSKVSPSIRPWVYCVGLANGGEKEFEKISKLFTLEVDAAEKRQLLAALSCSRDPRKLRKLLHVNMLSEASPIPEQDVQNLVESMNNQDVGAEIVSDFMLDNWKEFMERFSHDKITLSNVLRSGIRLESERDIKQFERFLADHSSTTLGLQVLKLQLEKARNQVEWLKKNKETMKKLLSSTRSEKEL</sequence>
<dbReference type="CDD" id="cd09601">
    <property type="entry name" value="M1_APN-Q_like"/>
    <property type="match status" value="1"/>
</dbReference>
<keyword evidence="7" id="KW-0482">Metalloprotease</keyword>
<dbReference type="Pfam" id="PF17900">
    <property type="entry name" value="Peptidase_M1_N"/>
    <property type="match status" value="1"/>
</dbReference>